<evidence type="ECO:0000313" key="5">
    <source>
        <dbReference type="EMBL" id="ALP95287.1"/>
    </source>
</evidence>
<keyword evidence="5" id="KW-0575">Peroxidase</keyword>
<dbReference type="RefSeq" id="WP_058118424.1">
    <property type="nucleotide sequence ID" value="NZ_CP011307.1"/>
</dbReference>
<dbReference type="InterPro" id="IPR007544">
    <property type="entry name" value="ENCAP"/>
</dbReference>
<accession>A0A0S2W830</accession>
<evidence type="ECO:0000256" key="4">
    <source>
        <dbReference type="ARBA" id="ARBA00050023"/>
    </source>
</evidence>
<dbReference type="InterPro" id="IPR051429">
    <property type="entry name" value="Encapsulin_nc"/>
</dbReference>
<dbReference type="STRING" id="1297617.IB211_02896"/>
<evidence type="ECO:0000256" key="1">
    <source>
        <dbReference type="ARBA" id="ARBA00033738"/>
    </source>
</evidence>
<comment type="subcellular location">
    <subcellularLocation>
        <location evidence="1">Encapsulin nanocompartment</location>
    </subcellularLocation>
</comment>
<gene>
    <name evidence="5" type="ORF">IB211_02896</name>
</gene>
<proteinExistence type="inferred from homology"/>
<dbReference type="PATRIC" id="fig|1297617.4.peg.2979"/>
<dbReference type="GO" id="GO:0004601">
    <property type="term" value="F:peroxidase activity"/>
    <property type="evidence" value="ECO:0007669"/>
    <property type="project" value="UniProtKB-KW"/>
</dbReference>
<comment type="similarity">
    <text evidence="2">Belongs to the encapsulin family. Family 1 subfamily.</text>
</comment>
<sequence>MDYLARESAPFSPETWEKIDSAVIDNAKKHMVCRRFLNIYGPLGPGASTVPVDGPNKAESPENGLGRITGRKLVELPQFYEDFTLLWRDIEESEKLDRPLDLSAAASAAQRSAKREDELILFGNKALGAEGLMTAAGSYKIKRGTWNEGEDAYKDVAHAIAYLSSNSKLGRYALVLSPELYLDLQRLQPNVGLLELDRISKLVGGRVYPAGPFGTGKAALVCAEPQYMDLAVGVDLSVGYLELKDFNHSFRILETAALRIKDPSAIVAFE</sequence>
<dbReference type="Gene3D" id="3.30.2320.10">
    <property type="entry name" value="hypothetical protein PF0899 domain"/>
    <property type="match status" value="1"/>
</dbReference>
<dbReference type="PANTHER" id="PTHR37165:SF1">
    <property type="entry name" value="TYPE 1 ENCAPSULIN SHELL PROTEIN"/>
    <property type="match status" value="1"/>
</dbReference>
<dbReference type="PANTHER" id="PTHR37165">
    <property type="entry name" value="PEPTIDASE U56 FAMILY"/>
    <property type="match status" value="1"/>
</dbReference>
<dbReference type="PIRSF" id="PIRSF019254">
    <property type="entry name" value="CFP29"/>
    <property type="match status" value="1"/>
</dbReference>
<reference evidence="5 6" key="1">
    <citation type="journal article" date="2015" name="Nat. Commun.">
        <title>Production of butyrate from lysine and the Amadori product fructoselysine by a human gut commensal.</title>
        <authorList>
            <person name="Bui T.P."/>
            <person name="Ritari J."/>
            <person name="Boeren S."/>
            <person name="de Waard P."/>
            <person name="Plugge C.M."/>
            <person name="de Vos W.M."/>
        </authorList>
    </citation>
    <scope>NUCLEOTIDE SEQUENCE [LARGE SCALE GENOMIC DNA]</scope>
    <source>
        <strain evidence="5 6">AF211</strain>
    </source>
</reference>
<name>A0A0S2W830_9FIRM</name>
<dbReference type="Proteomes" id="UP000064844">
    <property type="component" value="Chromosome"/>
</dbReference>
<dbReference type="Pfam" id="PF04454">
    <property type="entry name" value="Linocin_M18"/>
    <property type="match status" value="1"/>
</dbReference>
<dbReference type="Gene3D" id="3.30.2400.30">
    <property type="match status" value="1"/>
</dbReference>
<evidence type="ECO:0000313" key="6">
    <source>
        <dbReference type="Proteomes" id="UP000064844"/>
    </source>
</evidence>
<dbReference type="AlphaFoldDB" id="A0A0S2W830"/>
<organism evidence="5 6">
    <name type="scientific">Intestinimonas butyriciproducens</name>
    <dbReference type="NCBI Taxonomy" id="1297617"/>
    <lineage>
        <taxon>Bacteria</taxon>
        <taxon>Bacillati</taxon>
        <taxon>Bacillota</taxon>
        <taxon>Clostridia</taxon>
        <taxon>Eubacteriales</taxon>
        <taxon>Intestinimonas</taxon>
    </lineage>
</organism>
<evidence type="ECO:0000256" key="3">
    <source>
        <dbReference type="ARBA" id="ARBA00033787"/>
    </source>
</evidence>
<dbReference type="eggNOG" id="COG1659">
    <property type="taxonomic scope" value="Bacteria"/>
</dbReference>
<dbReference type="EMBL" id="CP011307">
    <property type="protein sequence ID" value="ALP95287.1"/>
    <property type="molecule type" value="Genomic_DNA"/>
</dbReference>
<keyword evidence="3" id="KW-1284">Encapsulin nanocompartment</keyword>
<dbReference type="NCBIfam" id="NF041155">
    <property type="entry name" value="encap_f1"/>
    <property type="match status" value="1"/>
</dbReference>
<reference evidence="6" key="2">
    <citation type="submission" date="2015-04" db="EMBL/GenBank/DDBJ databases">
        <title>A butyrogenic pathway from the amino acid lysine in a human gut commensal.</title>
        <authorList>
            <person name="de Vos W.M."/>
            <person name="Bui N.T.P."/>
            <person name="Plugge C.M."/>
            <person name="Ritari J."/>
        </authorList>
    </citation>
    <scope>NUCLEOTIDE SEQUENCE [LARGE SCALE GENOMIC DNA]</scope>
    <source>
        <strain evidence="6">AF211</strain>
    </source>
</reference>
<protein>
    <recommendedName>
        <fullName evidence="4">Type 1 encapsulin shell protein</fullName>
    </recommendedName>
</protein>
<keyword evidence="6" id="KW-1185">Reference proteome</keyword>
<dbReference type="GO" id="GO:0140737">
    <property type="term" value="C:encapsulin nanocompartment"/>
    <property type="evidence" value="ECO:0007669"/>
    <property type="project" value="UniProtKB-SubCell"/>
</dbReference>
<evidence type="ECO:0000256" key="2">
    <source>
        <dbReference type="ARBA" id="ARBA00033743"/>
    </source>
</evidence>
<dbReference type="KEGG" id="ibu:IB211_02896"/>
<keyword evidence="5" id="KW-0560">Oxidoreductase</keyword>